<dbReference type="RefSeq" id="WP_048895952.1">
    <property type="nucleotide sequence ID" value="NZ_LFOD01000012.1"/>
</dbReference>
<evidence type="ECO:0000313" key="1">
    <source>
        <dbReference type="EMBL" id="KMV17602.1"/>
    </source>
</evidence>
<organism evidence="1 2">
    <name type="scientific">Mycolicibacterium conceptionense</name>
    <dbReference type="NCBI Taxonomy" id="451644"/>
    <lineage>
        <taxon>Bacteria</taxon>
        <taxon>Bacillati</taxon>
        <taxon>Actinomycetota</taxon>
        <taxon>Actinomycetes</taxon>
        <taxon>Mycobacteriales</taxon>
        <taxon>Mycobacteriaceae</taxon>
        <taxon>Mycolicibacterium</taxon>
    </lineage>
</organism>
<sequence>MNLNITASTSGADDAEVIASTLELLADKVRSADGSPVDIRGSIEVDNGTGSQTVYLTAIADS</sequence>
<reference evidence="1 2" key="1">
    <citation type="submission" date="2015-06" db="EMBL/GenBank/DDBJ databases">
        <title>Genome sequence of Mycobacterium conceptionense strain MLE.</title>
        <authorList>
            <person name="Greninger A.L."/>
            <person name="Cunningham G."/>
            <person name="Chiu C.Y."/>
            <person name="Miller S."/>
        </authorList>
    </citation>
    <scope>NUCLEOTIDE SEQUENCE [LARGE SCALE GENOMIC DNA]</scope>
    <source>
        <strain evidence="1 2">MLE</strain>
    </source>
</reference>
<dbReference type="EMBL" id="LFOD01000012">
    <property type="protein sequence ID" value="KMV17602.1"/>
    <property type="molecule type" value="Genomic_DNA"/>
</dbReference>
<accession>A0A0J8U9B7</accession>
<dbReference type="Proteomes" id="UP000037594">
    <property type="component" value="Unassembled WGS sequence"/>
</dbReference>
<gene>
    <name evidence="1" type="ORF">ACT17_15065</name>
</gene>
<proteinExistence type="predicted"/>
<dbReference type="PATRIC" id="fig|451644.5.peg.3119"/>
<protein>
    <submittedName>
        <fullName evidence="1">Uncharacterized protein</fullName>
    </submittedName>
</protein>
<name>A0A0J8U9B7_9MYCO</name>
<comment type="caution">
    <text evidence="1">The sequence shown here is derived from an EMBL/GenBank/DDBJ whole genome shotgun (WGS) entry which is preliminary data.</text>
</comment>
<evidence type="ECO:0000313" key="2">
    <source>
        <dbReference type="Proteomes" id="UP000037594"/>
    </source>
</evidence>
<dbReference type="AlphaFoldDB" id="A0A0J8U9B7"/>